<dbReference type="Proteomes" id="UP000660024">
    <property type="component" value="Unassembled WGS sequence"/>
</dbReference>
<accession>A0ABS1BKE6</accession>
<dbReference type="InterPro" id="IPR000073">
    <property type="entry name" value="AB_hydrolase_1"/>
</dbReference>
<evidence type="ECO:0000313" key="3">
    <source>
        <dbReference type="Proteomes" id="UP000660024"/>
    </source>
</evidence>
<sequence>MTDHYFENRFVKMHYYKFGDGNKVMLCFHGYGMHGKQFKVLEDSLGTVYTFYGFDLFFHKETKLIDQGLNKVKQGISKRELSHLFLEFCESLAIKRFSVISYSMGSFYATALVEEIPEKIDEFVTAAPSSLNAGKLITFLSSNKLGNKFLERLALSDNGMIRLLSVLKSLKVIDQKAYEILYREIATPELRFSFFACTTYMRFLKIDIGKFIDQLNVHKVRSIFIFGKRDKSYPAKIGASVIPKINLSRQLIIDENHDMINKNFAQNLVRLLNDH</sequence>
<keyword evidence="2" id="KW-0378">Hydrolase</keyword>
<dbReference type="RefSeq" id="WP_200586023.1">
    <property type="nucleotide sequence ID" value="NZ_JAEHFY010000012.1"/>
</dbReference>
<feature type="domain" description="AB hydrolase-1" evidence="1">
    <location>
        <begin position="24"/>
        <end position="132"/>
    </location>
</feature>
<dbReference type="SUPFAM" id="SSF53474">
    <property type="entry name" value="alpha/beta-Hydrolases"/>
    <property type="match status" value="1"/>
</dbReference>
<dbReference type="InterPro" id="IPR029058">
    <property type="entry name" value="AB_hydrolase_fold"/>
</dbReference>
<evidence type="ECO:0000259" key="1">
    <source>
        <dbReference type="Pfam" id="PF00561"/>
    </source>
</evidence>
<name>A0ABS1BKE6_9SPHI</name>
<comment type="caution">
    <text evidence="2">The sequence shown here is derived from an EMBL/GenBank/DDBJ whole genome shotgun (WGS) entry which is preliminary data.</text>
</comment>
<proteinExistence type="predicted"/>
<reference evidence="2 3" key="1">
    <citation type="submission" date="2020-12" db="EMBL/GenBank/DDBJ databases">
        <title>Bacterial novel species Pedobacter sp. SD-b isolated from soil.</title>
        <authorList>
            <person name="Jung H.-Y."/>
        </authorList>
    </citation>
    <scope>NUCLEOTIDE SEQUENCE [LARGE SCALE GENOMIC DNA]</scope>
    <source>
        <strain evidence="2 3">SD-b</strain>
    </source>
</reference>
<gene>
    <name evidence="2" type="ORF">I5M32_09595</name>
</gene>
<organism evidence="2 3">
    <name type="scientific">Pedobacter segetis</name>
    <dbReference type="NCBI Taxonomy" id="2793069"/>
    <lineage>
        <taxon>Bacteria</taxon>
        <taxon>Pseudomonadati</taxon>
        <taxon>Bacteroidota</taxon>
        <taxon>Sphingobacteriia</taxon>
        <taxon>Sphingobacteriales</taxon>
        <taxon>Sphingobacteriaceae</taxon>
        <taxon>Pedobacter</taxon>
    </lineage>
</organism>
<protein>
    <submittedName>
        <fullName evidence="2">Alpha/beta hydrolase</fullName>
    </submittedName>
</protein>
<dbReference type="Pfam" id="PF00561">
    <property type="entry name" value="Abhydrolase_1"/>
    <property type="match status" value="1"/>
</dbReference>
<evidence type="ECO:0000313" key="2">
    <source>
        <dbReference type="EMBL" id="MBK0383211.1"/>
    </source>
</evidence>
<dbReference type="GO" id="GO:0016787">
    <property type="term" value="F:hydrolase activity"/>
    <property type="evidence" value="ECO:0007669"/>
    <property type="project" value="UniProtKB-KW"/>
</dbReference>
<dbReference type="EMBL" id="JAEHFY010000012">
    <property type="protein sequence ID" value="MBK0383211.1"/>
    <property type="molecule type" value="Genomic_DNA"/>
</dbReference>
<keyword evidence="3" id="KW-1185">Reference proteome</keyword>
<dbReference type="Gene3D" id="3.40.50.1820">
    <property type="entry name" value="alpha/beta hydrolase"/>
    <property type="match status" value="1"/>
</dbReference>